<dbReference type="InterPro" id="IPR008271">
    <property type="entry name" value="Ser/Thr_kinase_AS"/>
</dbReference>
<comment type="caution">
    <text evidence="15">The sequence shown here is derived from an EMBL/GenBank/DDBJ whole genome shotgun (WGS) entry which is preliminary data.</text>
</comment>
<dbReference type="Gene3D" id="1.10.510.10">
    <property type="entry name" value="Transferase(Phosphotransferase) domain 1"/>
    <property type="match status" value="1"/>
</dbReference>
<evidence type="ECO:0000256" key="9">
    <source>
        <dbReference type="ARBA" id="ARBA00023136"/>
    </source>
</evidence>
<feature type="binding site" evidence="12">
    <location>
        <position position="1091"/>
    </location>
    <ligand>
        <name>ATP</name>
        <dbReference type="ChEBI" id="CHEBI:30616"/>
    </ligand>
</feature>
<keyword evidence="9" id="KW-0472">Membrane</keyword>
<dbReference type="Pfam" id="PF01345">
    <property type="entry name" value="DUF11"/>
    <property type="match status" value="9"/>
</dbReference>
<keyword evidence="4" id="KW-0723">Serine/threonine-protein kinase</keyword>
<dbReference type="EMBL" id="LHPG02000018">
    <property type="protein sequence ID" value="PRW32999.1"/>
    <property type="molecule type" value="Genomic_DNA"/>
</dbReference>
<evidence type="ECO:0000256" key="1">
    <source>
        <dbReference type="ARBA" id="ARBA00004370"/>
    </source>
</evidence>
<protein>
    <recommendedName>
        <fullName evidence="3">non-specific serine/threonine protein kinase</fullName>
        <ecNumber evidence="3">2.7.11.1</ecNumber>
    </recommendedName>
</protein>
<evidence type="ECO:0000256" key="13">
    <source>
        <dbReference type="SAM" id="MobiDB-lite"/>
    </source>
</evidence>
<dbReference type="PANTHER" id="PTHR44329:SF298">
    <property type="entry name" value="MIXED LINEAGE KINASE DOMAIN-LIKE PROTEIN"/>
    <property type="match status" value="1"/>
</dbReference>
<feature type="region of interest" description="Disordered" evidence="13">
    <location>
        <begin position="2883"/>
        <end position="2929"/>
    </location>
</feature>
<dbReference type="GO" id="GO:0016020">
    <property type="term" value="C:membrane"/>
    <property type="evidence" value="ECO:0007669"/>
    <property type="project" value="UniProtKB-SubCell"/>
</dbReference>
<dbReference type="Gene3D" id="3.30.200.20">
    <property type="entry name" value="Phosphorylase Kinase, domain 1"/>
    <property type="match status" value="1"/>
</dbReference>
<feature type="compositionally biased region" description="Polar residues" evidence="13">
    <location>
        <begin position="517"/>
        <end position="530"/>
    </location>
</feature>
<evidence type="ECO:0000256" key="12">
    <source>
        <dbReference type="PROSITE-ProRule" id="PRU10141"/>
    </source>
</evidence>
<dbReference type="PROSITE" id="PS50011">
    <property type="entry name" value="PROTEIN_KINASE_DOM"/>
    <property type="match status" value="1"/>
</dbReference>
<evidence type="ECO:0000256" key="11">
    <source>
        <dbReference type="ARBA" id="ARBA00048679"/>
    </source>
</evidence>
<keyword evidence="8 12" id="KW-0067">ATP-binding</keyword>
<dbReference type="PROSITE" id="PS00107">
    <property type="entry name" value="PROTEIN_KINASE_ATP"/>
    <property type="match status" value="1"/>
</dbReference>
<dbReference type="InterPro" id="IPR011009">
    <property type="entry name" value="Kinase-like_dom_sf"/>
</dbReference>
<evidence type="ECO:0000259" key="14">
    <source>
        <dbReference type="PROSITE" id="PS50011"/>
    </source>
</evidence>
<dbReference type="SMART" id="SM00220">
    <property type="entry name" value="S_TKc"/>
    <property type="match status" value="1"/>
</dbReference>
<evidence type="ECO:0000256" key="5">
    <source>
        <dbReference type="ARBA" id="ARBA00022679"/>
    </source>
</evidence>
<evidence type="ECO:0000256" key="6">
    <source>
        <dbReference type="ARBA" id="ARBA00022741"/>
    </source>
</evidence>
<feature type="compositionally biased region" description="Low complexity" evidence="13">
    <location>
        <begin position="322"/>
        <end position="334"/>
    </location>
</feature>
<dbReference type="Gene3D" id="2.60.40.10">
    <property type="entry name" value="Immunoglobulins"/>
    <property type="match status" value="4"/>
</dbReference>
<keyword evidence="7 15" id="KW-0418">Kinase</keyword>
<dbReference type="GO" id="GO:0004674">
    <property type="term" value="F:protein serine/threonine kinase activity"/>
    <property type="evidence" value="ECO:0007669"/>
    <property type="project" value="UniProtKB-KW"/>
</dbReference>
<dbReference type="InterPro" id="IPR013783">
    <property type="entry name" value="Ig-like_fold"/>
</dbReference>
<keyword evidence="16" id="KW-1185">Reference proteome</keyword>
<feature type="compositionally biased region" description="Basic residues" evidence="13">
    <location>
        <begin position="2909"/>
        <end position="2929"/>
    </location>
</feature>
<dbReference type="InterPro" id="IPR051681">
    <property type="entry name" value="Ser/Thr_Kinases-Pseudokinases"/>
</dbReference>
<feature type="domain" description="Protein kinase" evidence="14">
    <location>
        <begin position="1064"/>
        <end position="1332"/>
    </location>
</feature>
<dbReference type="InterPro" id="IPR001434">
    <property type="entry name" value="OmcB-like_DUF11"/>
</dbReference>
<evidence type="ECO:0000313" key="16">
    <source>
        <dbReference type="Proteomes" id="UP000239899"/>
    </source>
</evidence>
<dbReference type="EC" id="2.7.11.1" evidence="3"/>
<keyword evidence="6 12" id="KW-0547">Nucleotide-binding</keyword>
<dbReference type="GO" id="GO:0005524">
    <property type="term" value="F:ATP binding"/>
    <property type="evidence" value="ECO:0007669"/>
    <property type="project" value="UniProtKB-UniRule"/>
</dbReference>
<gene>
    <name evidence="15" type="ORF">C2E21_8139</name>
</gene>
<comment type="catalytic activity">
    <reaction evidence="11">
        <text>L-seryl-[protein] + ATP = O-phospho-L-seryl-[protein] + ADP + H(+)</text>
        <dbReference type="Rhea" id="RHEA:17989"/>
        <dbReference type="Rhea" id="RHEA-COMP:9863"/>
        <dbReference type="Rhea" id="RHEA-COMP:11604"/>
        <dbReference type="ChEBI" id="CHEBI:15378"/>
        <dbReference type="ChEBI" id="CHEBI:29999"/>
        <dbReference type="ChEBI" id="CHEBI:30616"/>
        <dbReference type="ChEBI" id="CHEBI:83421"/>
        <dbReference type="ChEBI" id="CHEBI:456216"/>
        <dbReference type="EC" id="2.7.11.1"/>
    </reaction>
</comment>
<sequence>MRRKLLEELAGPASAAQLAAEAQSLSYWQSDALGYTDLVLDGFYEVHGDFPEVCGHSEFPRLAELLRVVPRTDADPGLQRREVVLVDRRYDKQLAAMRKEAIEAVARARVTSSRSSDGGGAGPLGSPGSMLGSPGGVGSPSRSRRSDSPDTAALAGGFDTLPCFQALALVVAGHMGGSLDSQPTAAEQWCAMINRLKVQTASVVVPIGLLAMGAARHRALLFKILADELRMPCRILKGRRLPGNESDNAGVVVTCSNRELYIDLLARPGEATPHALHLAAEAAMGGDSLLVGGGSAIPAAPSSSSGGGSSARERGGAGSSGGPPSSAGPGSRASTSRQASVVRWDSQMLHIEAGLARAGSSALSARSRHSSGHLPEPSLADGVPHAERLLEVAEEGWQEAEPFQAEAAEAAAAAAALASGDELASPFGSAAVTYGAGPSPFGAAAAVYDDAAASPFGAASAAAYEEASPFGAAAGALPFDDDEEEEAAASAGGDADQGITLPFANSAAPANDAVRRSGTSDPGAASTSRRCGSAALEALAELRAQQQEDGPPGQDWQFSGVTLKPAASPFEAQAAAAAAMAAQPPSQQAAMQAAAQAAALQAAAQQAGMQAGAAVVAPGGIDATTPFLAMQGPLLRQTSPQGLPGNHSPVTRHLSGGGLSLELGPAHLEVDEKTGQAFLVQPVRAASDMSGTGGLRSQVSGSSSGGPLSNEGSLMELVDALRQSGLVDGGSLPLRPNGHSPLYRSAAASGAGSHASHLRFVGMRAKSEPPPPHAELYAEEAEGGLLQQAAGGSCNIFSSSGGLGGALPSLGPTLSAAGPSLSFTGLAADAFNPRHAAQGAEAGAAGEPQMQATASGSTFNACLGAVGGLGLPISPYENRRSVEFFPAPSPGPTRLSVPIEWERLQAIRQQVAASANGGSGGGTSTPPSPDLTMVPARRSLSSGDPVAIPFGGSIPEGGPFTPTVVPASSLPSPFANSLQAVSAGGMLSLGAMQQQQAAAAAAAGLYPGVYPQAGRQSDNSSLTGSTADATSSMHSTTSDGQHAAAMAGVMLEGLEEWEIQPDEIVLGPRIGIGSFGEVYRGIWRQTDVAVKRLLDQEVSQQMLAEFRQEISIMKRLRHPHIVQFLGAVTQPPHLCIVTQFVPRGSLFKLLHRTPAFNPDERRRLQMALDIARGMNFLHTCKPPIIHRDLKSPNLLVDKDLTVKVCDFGLSRARRSTMLSTKSQAGTPEWTAPEVLRSQPYNEKCDVYSYGVILWELMSNEEPWHDRSAMQVVGAVGWNKERLPIPSDAPQGMQDLIAACFGEPQLRPSFSDIIPMLKQMIKALGPPPGHERLGVCAGWRGAYLYGINDDGTIQEYNSINKTDVTVLATGCVTVGGSTAQSNAFAFDKDRDVMFWLYRSNRLQDPKAGLWYWDRQAGVFGVFAPPCDVLLNFVADNPAYTNCAGRDPPAISTELPADADFYDNAFWYIPTRTPGQSFLNGYPRCSLVKVPIKYNAMQRAIGIGTPVVYDVSGGGCPAISTGLVFGDIATNRKTGIMYGSTATPPRQFFSINMKTLQPRPAVNNWNQIAAPSPAGTLGFQISWDAEYSTLYGVTAGGGSAGGLWYTLNLATGAPTLIPGFVTRPGPRDLGGAACDPLPPPIPTLTKVTDPADGNLTVGDLFTYILTIQNNGTSDMFDTVLTDTMPPGIVAKAASCTPQGSCDVSPDGASVTCQLGTVSQQGLPVICGIVAMAADVDPPGPRVNVAVLSVSNPGVADVTDNATVTVKPAPEPPRPVIAKTPSQKEMFEGESFTYTIVVSNAGGTTLLDPTLTDKTPAGISCTAVQPDSCGIRDATVFCQLTDLEPGESFQAVIYCQGTKEGKWTNVATAESSNANTVATAAIVTVLPKPLGPVPTIVKSAWPVVMTVDDEFEYTIVASNAGDTVLRDATLKDTLPSGVKATGVSSKPSRPCRIFAGVLACNLGDMAPGDQVQITVSATATKDGVWENVATEAGNNYDGEVTDNAFILVKPPPPTPQPVVTKTADPSTVVVGQEVTYTVIVSNVGEADLLDTRLVDTVPAGITALSVEPADKCQISAGGQLVTCALGTLGPDVEVTITANATQNGVWNNVATVTAGNYVGEVEDDALVVVNPRPEKPQPVISKTVEPDTVTVGQQLTYTIEVSNVGKADLLDTTVTDKLPVGIIALAADPADACEVALGGGSVTCNLGTLTPGGSTTVSITAKAFECCGVFSNVASVTGNNYDGSVEDDASVEVVRPPPIPQPNITKSADPNTVTVGELLTFTLTVSNAGNGTMTGTTLTDDIPAGLTALSVEPADLCTLNADGSKLTCALGSLAPEASAVIVVTAKAEQAGTFKNTAVVTVTNPGIPPVSDDDTVVVKPPPPVPVPNVVKSVYPPVVAVGEQFVYTITVSNAGNATMTGTTLTDDLPNGIAGLAVEPADLCQLAPGGGSLSCALGNLAPAASVEITVTAVATRPATFYNTAVVSVTNPGIPPVEDDARVIVTSPLIGPKPNVTKSVDPETVTVGDQFTYTMVVSNAGSAAMTGTVLTDTLPAGVTGLVVEPADKCQLAPGSSSLSCALGTVQPAGSVVVTVTAVATKPGTFSNTAVVSVTNPGVPPVEDDAEIVATPPGVGPKPNLTKLADPNNVTVGKQFKYNLAVSNAGDAPLEGTTLTDTLPDGIVALSVEPATLCALAPGGTAIACQLGTLAPGDSVVVVVTAVATRVGTFKNTAAVAVTNPGIPPVTDDDTVVVTPAVCVCEPQPVEPCYATIKSCRRCAPITVYLAVTAPATLSPQQLLDLEARVHAALLAAQPQLALYPEFSVVAQPAAGGAVVAVTLPPGQVGRGAAASLAAIHASCEANPLAVPEEGICQGPIQILCGKCKPIGRPPPPGGYGGWHHHKRPPPAHHKGEGKGKHSKPGRKPNKGKPKRTQQKP</sequence>
<feature type="compositionally biased region" description="Polar residues" evidence="13">
    <location>
        <begin position="695"/>
        <end position="709"/>
    </location>
</feature>
<accession>A0A2P6TFW7</accession>
<dbReference type="InterPro" id="IPR047589">
    <property type="entry name" value="DUF11_rpt"/>
</dbReference>
<reference evidence="15 16" key="1">
    <citation type="journal article" date="2018" name="Plant J.">
        <title>Genome sequences of Chlorella sorokiniana UTEX 1602 and Micractinium conductrix SAG 241.80: implications to maltose excretion by a green alga.</title>
        <authorList>
            <person name="Arriola M.B."/>
            <person name="Velmurugan N."/>
            <person name="Zhang Y."/>
            <person name="Plunkett M.H."/>
            <person name="Hondzo H."/>
            <person name="Barney B.M."/>
        </authorList>
    </citation>
    <scope>NUCLEOTIDE SEQUENCE [LARGE SCALE GENOMIC DNA]</scope>
    <source>
        <strain evidence="16">UTEX 1602</strain>
    </source>
</reference>
<evidence type="ECO:0000256" key="3">
    <source>
        <dbReference type="ARBA" id="ARBA00012513"/>
    </source>
</evidence>
<feature type="compositionally biased region" description="Basic residues" evidence="13">
    <location>
        <begin position="2891"/>
        <end position="2901"/>
    </location>
</feature>
<dbReference type="InterPro" id="IPR017441">
    <property type="entry name" value="Protein_kinase_ATP_BS"/>
</dbReference>
<dbReference type="Pfam" id="PF07714">
    <property type="entry name" value="PK_Tyr_Ser-Thr"/>
    <property type="match status" value="1"/>
</dbReference>
<feature type="region of interest" description="Disordered" evidence="13">
    <location>
        <begin position="636"/>
        <end position="658"/>
    </location>
</feature>
<evidence type="ECO:0000256" key="10">
    <source>
        <dbReference type="ARBA" id="ARBA00047899"/>
    </source>
</evidence>
<dbReference type="SUPFAM" id="SSF56112">
    <property type="entry name" value="Protein kinase-like (PK-like)"/>
    <property type="match status" value="1"/>
</dbReference>
<dbReference type="NCBIfam" id="TIGR01451">
    <property type="entry name" value="B_ant_repeat"/>
    <property type="match status" value="9"/>
</dbReference>
<dbReference type="CDD" id="cd13999">
    <property type="entry name" value="STKc_MAP3K-like"/>
    <property type="match status" value="1"/>
</dbReference>
<evidence type="ECO:0000256" key="7">
    <source>
        <dbReference type="ARBA" id="ARBA00022777"/>
    </source>
</evidence>
<comment type="catalytic activity">
    <reaction evidence="10">
        <text>L-threonyl-[protein] + ATP = O-phospho-L-threonyl-[protein] + ADP + H(+)</text>
        <dbReference type="Rhea" id="RHEA:46608"/>
        <dbReference type="Rhea" id="RHEA-COMP:11060"/>
        <dbReference type="Rhea" id="RHEA-COMP:11605"/>
        <dbReference type="ChEBI" id="CHEBI:15378"/>
        <dbReference type="ChEBI" id="CHEBI:30013"/>
        <dbReference type="ChEBI" id="CHEBI:30616"/>
        <dbReference type="ChEBI" id="CHEBI:61977"/>
        <dbReference type="ChEBI" id="CHEBI:456216"/>
        <dbReference type="EC" id="2.7.11.1"/>
    </reaction>
</comment>
<name>A0A2P6TFW7_CHLSO</name>
<dbReference type="FunFam" id="3.30.200.20:FF:000060">
    <property type="entry name" value="Serine/threonine-protein kinase isoform 1"/>
    <property type="match status" value="1"/>
</dbReference>
<dbReference type="Pfam" id="PF14381">
    <property type="entry name" value="EDR1_CTR1_ARMC3_pept"/>
    <property type="match status" value="2"/>
</dbReference>
<dbReference type="PANTHER" id="PTHR44329">
    <property type="entry name" value="SERINE/THREONINE-PROTEIN KINASE TNNI3K-RELATED"/>
    <property type="match status" value="1"/>
</dbReference>
<dbReference type="FunFam" id="1.10.510.10:FF:000476">
    <property type="entry name" value="PAS domain-containing protein tyrosine kinase family protein"/>
    <property type="match status" value="1"/>
</dbReference>
<evidence type="ECO:0000256" key="2">
    <source>
        <dbReference type="ARBA" id="ARBA00010507"/>
    </source>
</evidence>
<keyword evidence="5" id="KW-0808">Transferase</keyword>
<evidence type="ECO:0000256" key="8">
    <source>
        <dbReference type="ARBA" id="ARBA00022840"/>
    </source>
</evidence>
<evidence type="ECO:0000256" key="4">
    <source>
        <dbReference type="ARBA" id="ARBA00022527"/>
    </source>
</evidence>
<feature type="region of interest" description="Disordered" evidence="13">
    <location>
        <begin position="1014"/>
        <end position="1040"/>
    </location>
</feature>
<organism evidence="15 16">
    <name type="scientific">Chlorella sorokiniana</name>
    <name type="common">Freshwater green alga</name>
    <dbReference type="NCBI Taxonomy" id="3076"/>
    <lineage>
        <taxon>Eukaryota</taxon>
        <taxon>Viridiplantae</taxon>
        <taxon>Chlorophyta</taxon>
        <taxon>core chlorophytes</taxon>
        <taxon>Trebouxiophyceae</taxon>
        <taxon>Chlorellales</taxon>
        <taxon>Chlorellaceae</taxon>
        <taxon>Chlorella clade</taxon>
        <taxon>Chlorella</taxon>
    </lineage>
</organism>
<dbReference type="InterPro" id="IPR001245">
    <property type="entry name" value="Ser-Thr/Tyr_kinase_cat_dom"/>
</dbReference>
<dbReference type="OrthoDB" id="339325at2759"/>
<evidence type="ECO:0000313" key="15">
    <source>
        <dbReference type="EMBL" id="PRW32999.1"/>
    </source>
</evidence>
<feature type="region of interest" description="Disordered" evidence="13">
    <location>
        <begin position="108"/>
        <end position="152"/>
    </location>
</feature>
<feature type="region of interest" description="Disordered" evidence="13">
    <location>
        <begin position="296"/>
        <end position="341"/>
    </location>
</feature>
<comment type="subcellular location">
    <subcellularLocation>
        <location evidence="1">Membrane</location>
    </subcellularLocation>
</comment>
<feature type="region of interest" description="Disordered" evidence="13">
    <location>
        <begin position="362"/>
        <end position="381"/>
    </location>
</feature>
<feature type="region of interest" description="Disordered" evidence="13">
    <location>
        <begin position="481"/>
        <end position="531"/>
    </location>
</feature>
<dbReference type="PROSITE" id="PS00108">
    <property type="entry name" value="PROTEIN_KINASE_ST"/>
    <property type="match status" value="1"/>
</dbReference>
<feature type="region of interest" description="Disordered" evidence="13">
    <location>
        <begin position="689"/>
        <end position="709"/>
    </location>
</feature>
<dbReference type="InterPro" id="IPR000719">
    <property type="entry name" value="Prot_kinase_dom"/>
</dbReference>
<comment type="similarity">
    <text evidence="2">Belongs to the protein kinase superfamily. TKL Ser/Thr protein kinase family. RAF subfamily.</text>
</comment>
<proteinExistence type="inferred from homology"/>
<dbReference type="STRING" id="3076.A0A2P6TFW7"/>
<dbReference type="Proteomes" id="UP000239899">
    <property type="component" value="Unassembled WGS sequence"/>
</dbReference>
<dbReference type="InterPro" id="IPR055164">
    <property type="entry name" value="EDR1/CTR1/ARMC3-like_pept-like"/>
</dbReference>